<dbReference type="Proteomes" id="UP000307507">
    <property type="component" value="Unassembled WGS sequence"/>
</dbReference>
<dbReference type="EMBL" id="SSNZ01000002">
    <property type="protein sequence ID" value="THF51554.1"/>
    <property type="molecule type" value="Genomic_DNA"/>
</dbReference>
<organism evidence="2 3">
    <name type="scientific">Flavobacterium supellecticarium</name>
    <dbReference type="NCBI Taxonomy" id="2565924"/>
    <lineage>
        <taxon>Bacteria</taxon>
        <taxon>Pseudomonadati</taxon>
        <taxon>Bacteroidota</taxon>
        <taxon>Flavobacteriia</taxon>
        <taxon>Flavobacteriales</taxon>
        <taxon>Flavobacteriaceae</taxon>
        <taxon>Flavobacterium</taxon>
    </lineage>
</organism>
<evidence type="ECO:0000256" key="1">
    <source>
        <dbReference type="SAM" id="SignalP"/>
    </source>
</evidence>
<keyword evidence="3" id="KW-1185">Reference proteome</keyword>
<sequence>MRNWILLILTFLSLNSFAQELNCSVSVNYSQITNVNPQIFKTLEKQVTEFMNNTKWTEKTFKQNERINCVVFITVNGFDSNNFDATIQVQSSRPIYNSTYSSPVFNINDKDFKFRYVEFENMYFNPNSFDSNLISVLAFYANMIIGIDADTYQNMGGAKYLDAALAIANVAQSSGYEGWVQSEKRNTRYYLINDMLSNTYAPFREAMYQYHLQGLDRMAENQKTAKEKVIASIETLSKVHDVRPNSFLMRVFFDAKVDELVSMYSGGPNVDIVQLTEKLNRISPLNSSKWSNIKY</sequence>
<dbReference type="OrthoDB" id="9773381at2"/>
<gene>
    <name evidence="2" type="ORF">E6C50_07260</name>
</gene>
<protein>
    <submittedName>
        <fullName evidence="2">DUF4835 family protein</fullName>
    </submittedName>
</protein>
<name>A0A4S3ZZU9_9FLAO</name>
<dbReference type="RefSeq" id="WP_136402539.1">
    <property type="nucleotide sequence ID" value="NZ_SSNZ01000002.1"/>
</dbReference>
<dbReference type="Pfam" id="PF16119">
    <property type="entry name" value="DUF4835"/>
    <property type="match status" value="1"/>
</dbReference>
<evidence type="ECO:0000313" key="3">
    <source>
        <dbReference type="Proteomes" id="UP000307507"/>
    </source>
</evidence>
<comment type="caution">
    <text evidence="2">The sequence shown here is derived from an EMBL/GenBank/DDBJ whole genome shotgun (WGS) entry which is preliminary data.</text>
</comment>
<proteinExistence type="predicted"/>
<evidence type="ECO:0000313" key="2">
    <source>
        <dbReference type="EMBL" id="THF51554.1"/>
    </source>
</evidence>
<keyword evidence="1" id="KW-0732">Signal</keyword>
<dbReference type="InterPro" id="IPR032274">
    <property type="entry name" value="DUF4835"/>
</dbReference>
<accession>A0A4S3ZZU9</accession>
<feature type="chain" id="PRO_5020362861" evidence="1">
    <location>
        <begin position="19"/>
        <end position="295"/>
    </location>
</feature>
<dbReference type="AlphaFoldDB" id="A0A4S3ZZU9"/>
<reference evidence="2 3" key="1">
    <citation type="submission" date="2019-04" db="EMBL/GenBank/DDBJ databases">
        <title>Flavobacterium sp. nov. isolated from construction timber.</title>
        <authorList>
            <person name="Lin S.-Y."/>
            <person name="Chang C.-T."/>
            <person name="Young C.-C."/>
        </authorList>
    </citation>
    <scope>NUCLEOTIDE SEQUENCE [LARGE SCALE GENOMIC DNA]</scope>
    <source>
        <strain evidence="2 3">CC-CTC003</strain>
    </source>
</reference>
<feature type="signal peptide" evidence="1">
    <location>
        <begin position="1"/>
        <end position="18"/>
    </location>
</feature>